<dbReference type="EMBL" id="UINC01012103">
    <property type="protein sequence ID" value="SVA53041.1"/>
    <property type="molecule type" value="Genomic_DNA"/>
</dbReference>
<reference evidence="2" key="1">
    <citation type="submission" date="2018-05" db="EMBL/GenBank/DDBJ databases">
        <authorList>
            <person name="Lanie J.A."/>
            <person name="Ng W.-L."/>
            <person name="Kazmierczak K.M."/>
            <person name="Andrzejewski T.M."/>
            <person name="Davidsen T.M."/>
            <person name="Wayne K.J."/>
            <person name="Tettelin H."/>
            <person name="Glass J.I."/>
            <person name="Rusch D."/>
            <person name="Podicherti R."/>
            <person name="Tsui H.-C.T."/>
            <person name="Winkler M.E."/>
        </authorList>
    </citation>
    <scope>NUCLEOTIDE SEQUENCE</scope>
</reference>
<protein>
    <recommendedName>
        <fullName evidence="1">Treble clef zinc finger domain-containing protein</fullName>
    </recommendedName>
</protein>
<dbReference type="InterPro" id="IPR025487">
    <property type="entry name" value="DUF4379"/>
</dbReference>
<dbReference type="PANTHER" id="PTHR37317">
    <property type="entry name" value="BLR8090 PROTEIN"/>
    <property type="match status" value="1"/>
</dbReference>
<feature type="non-terminal residue" evidence="2">
    <location>
        <position position="1"/>
    </location>
</feature>
<evidence type="ECO:0000259" key="1">
    <source>
        <dbReference type="Pfam" id="PF14311"/>
    </source>
</evidence>
<gene>
    <name evidence="2" type="ORF">METZ01_LOCUS105895</name>
</gene>
<dbReference type="Pfam" id="PF14311">
    <property type="entry name" value="DUF4379"/>
    <property type="match status" value="2"/>
</dbReference>
<proteinExistence type="predicted"/>
<sequence length="215" mass="24796">VIESRAGSRKHGCPFCSGKMVSLTNSLTRKDPELPEEWHPTKNGILTPAEITFGSNKKIWWACADHERKSTVTDRTSGANGCPFRSGYRASVTNSLVAKYPEIAAQWHPTKNGSLTPDEFFYTSSRKVWWRCLYNDDHEWRTAIPNRTTQNSGCPYCNLRPRPIQEIDLLFELTEFFEIGLDDRILFEGGYVLDCDIIIRQERLIVEFDGSYWHR</sequence>
<evidence type="ECO:0000313" key="2">
    <source>
        <dbReference type="EMBL" id="SVA53041.1"/>
    </source>
</evidence>
<organism evidence="2">
    <name type="scientific">marine metagenome</name>
    <dbReference type="NCBI Taxonomy" id="408172"/>
    <lineage>
        <taxon>unclassified sequences</taxon>
        <taxon>metagenomes</taxon>
        <taxon>ecological metagenomes</taxon>
    </lineage>
</organism>
<dbReference type="PANTHER" id="PTHR37317:SF1">
    <property type="entry name" value="ZINC-RIBBON DOMAIN-CONTAINING PROTEIN-RELATED"/>
    <property type="match status" value="1"/>
</dbReference>
<feature type="domain" description="Treble clef zinc finger" evidence="1">
    <location>
        <begin position="103"/>
        <end position="159"/>
    </location>
</feature>
<name>A0A381WL68_9ZZZZ</name>
<accession>A0A381WL68</accession>
<feature type="domain" description="Treble clef zinc finger" evidence="1">
    <location>
        <begin position="36"/>
        <end position="83"/>
    </location>
</feature>
<dbReference type="AlphaFoldDB" id="A0A381WL68"/>